<reference evidence="8" key="2">
    <citation type="submission" date="2024-10" db="UniProtKB">
        <authorList>
            <consortium name="EnsemblProtists"/>
        </authorList>
    </citation>
    <scope>IDENTIFICATION</scope>
</reference>
<proteinExistence type="inferred from homology"/>
<dbReference type="RefSeq" id="XP_005769953.1">
    <property type="nucleotide sequence ID" value="XM_005769896.1"/>
</dbReference>
<dbReference type="PANTHER" id="PTHR12385:SF14">
    <property type="entry name" value="CHOLINE TRANSPORTER-LIKE 2"/>
    <property type="match status" value="1"/>
</dbReference>
<keyword evidence="4 7" id="KW-1133">Transmembrane helix</keyword>
<reference evidence="9" key="1">
    <citation type="journal article" date="2013" name="Nature">
        <title>Pan genome of the phytoplankton Emiliania underpins its global distribution.</title>
        <authorList>
            <person name="Read B.A."/>
            <person name="Kegel J."/>
            <person name="Klute M.J."/>
            <person name="Kuo A."/>
            <person name="Lefebvre S.C."/>
            <person name="Maumus F."/>
            <person name="Mayer C."/>
            <person name="Miller J."/>
            <person name="Monier A."/>
            <person name="Salamov A."/>
            <person name="Young J."/>
            <person name="Aguilar M."/>
            <person name="Claverie J.M."/>
            <person name="Frickenhaus S."/>
            <person name="Gonzalez K."/>
            <person name="Herman E.K."/>
            <person name="Lin Y.C."/>
            <person name="Napier J."/>
            <person name="Ogata H."/>
            <person name="Sarno A.F."/>
            <person name="Shmutz J."/>
            <person name="Schroeder D."/>
            <person name="de Vargas C."/>
            <person name="Verret F."/>
            <person name="von Dassow P."/>
            <person name="Valentin K."/>
            <person name="Van de Peer Y."/>
            <person name="Wheeler G."/>
            <person name="Dacks J.B."/>
            <person name="Delwiche C.F."/>
            <person name="Dyhrman S.T."/>
            <person name="Glockner G."/>
            <person name="John U."/>
            <person name="Richards T."/>
            <person name="Worden A.Z."/>
            <person name="Zhang X."/>
            <person name="Grigoriev I.V."/>
            <person name="Allen A.E."/>
            <person name="Bidle K."/>
            <person name="Borodovsky M."/>
            <person name="Bowler C."/>
            <person name="Brownlee C."/>
            <person name="Cock J.M."/>
            <person name="Elias M."/>
            <person name="Gladyshev V.N."/>
            <person name="Groth M."/>
            <person name="Guda C."/>
            <person name="Hadaegh A."/>
            <person name="Iglesias-Rodriguez M.D."/>
            <person name="Jenkins J."/>
            <person name="Jones B.M."/>
            <person name="Lawson T."/>
            <person name="Leese F."/>
            <person name="Lindquist E."/>
            <person name="Lobanov A."/>
            <person name="Lomsadze A."/>
            <person name="Malik S.B."/>
            <person name="Marsh M.E."/>
            <person name="Mackinder L."/>
            <person name="Mock T."/>
            <person name="Mueller-Roeber B."/>
            <person name="Pagarete A."/>
            <person name="Parker M."/>
            <person name="Probert I."/>
            <person name="Quesneville H."/>
            <person name="Raines C."/>
            <person name="Rensing S.A."/>
            <person name="Riano-Pachon D.M."/>
            <person name="Richier S."/>
            <person name="Rokitta S."/>
            <person name="Shiraiwa Y."/>
            <person name="Soanes D.M."/>
            <person name="van der Giezen M."/>
            <person name="Wahlund T.M."/>
            <person name="Williams B."/>
            <person name="Wilson W."/>
            <person name="Wolfe G."/>
            <person name="Wurch L.L."/>
        </authorList>
    </citation>
    <scope>NUCLEOTIDE SEQUENCE</scope>
</reference>
<feature type="transmembrane region" description="Helical" evidence="7">
    <location>
        <begin position="36"/>
        <end position="56"/>
    </location>
</feature>
<evidence type="ECO:0000256" key="3">
    <source>
        <dbReference type="ARBA" id="ARBA00022692"/>
    </source>
</evidence>
<dbReference type="GO" id="GO:0022857">
    <property type="term" value="F:transmembrane transporter activity"/>
    <property type="evidence" value="ECO:0007669"/>
    <property type="project" value="InterPro"/>
</dbReference>
<dbReference type="HOGENOM" id="CLU_875601_0_0_1"/>
<evidence type="ECO:0000256" key="1">
    <source>
        <dbReference type="ARBA" id="ARBA00004141"/>
    </source>
</evidence>
<keyword evidence="9" id="KW-1185">Reference proteome</keyword>
<evidence type="ECO:0000313" key="8">
    <source>
        <dbReference type="EnsemblProtists" id="EOD17524"/>
    </source>
</evidence>
<comment type="subcellular location">
    <subcellularLocation>
        <location evidence="1">Membrane</location>
        <topology evidence="1">Multi-pass membrane protein</topology>
    </subcellularLocation>
</comment>
<dbReference type="AlphaFoldDB" id="A0A0D3J1Y9"/>
<dbReference type="PANTHER" id="PTHR12385">
    <property type="entry name" value="CHOLINE TRANSPORTER-LIKE (SLC FAMILY 44)"/>
    <property type="match status" value="1"/>
</dbReference>
<comment type="similarity">
    <text evidence="2">Belongs to the CTL (choline transporter-like) family.</text>
</comment>
<keyword evidence="5 7" id="KW-0472">Membrane</keyword>
<feature type="transmembrane region" description="Helical" evidence="7">
    <location>
        <begin position="183"/>
        <end position="202"/>
    </location>
</feature>
<dbReference type="KEGG" id="ehx:EMIHUDRAFT_458981"/>
<dbReference type="EnsemblProtists" id="EOD17524">
    <property type="protein sequence ID" value="EOD17524"/>
    <property type="gene ID" value="EMIHUDRAFT_458981"/>
</dbReference>
<evidence type="ECO:0000256" key="2">
    <source>
        <dbReference type="ARBA" id="ARBA00007168"/>
    </source>
</evidence>
<protein>
    <submittedName>
        <fullName evidence="8">Uncharacterized protein</fullName>
    </submittedName>
</protein>
<keyword evidence="3 7" id="KW-0812">Transmembrane</keyword>
<evidence type="ECO:0000256" key="5">
    <source>
        <dbReference type="ARBA" id="ARBA00023136"/>
    </source>
</evidence>
<dbReference type="InterPro" id="IPR007603">
    <property type="entry name" value="Choline_transptr-like"/>
</dbReference>
<dbReference type="GO" id="GO:0016020">
    <property type="term" value="C:membrane"/>
    <property type="evidence" value="ECO:0007669"/>
    <property type="project" value="UniProtKB-SubCell"/>
</dbReference>
<keyword evidence="6" id="KW-0325">Glycoprotein</keyword>
<dbReference type="GeneID" id="17263672"/>
<sequence length="361" mass="38126">MPPSESLRHPLVRGAGTEPWLGRNGFAPPRRCRDTGALVALLLCFVAMAAIAAVALREGDIGRLETGMDVTNQLCGLRREGYPEAIAERPFVFFACLPYGRREPTVCTAECPKVSGQYVRWYNGSLISCPTANGRSIPATTYPTTHLQQNCVPSAASLYALVATQIDTDAFPSTLEGMLKARWLLAAAACAAALLAAGWGLAVRALAPSRRRATLNKRKTEEGLSVAGEMPVLQGSLQVATNAQMAAALAAIATAIAVGVGVALSCGLQQRLLQAGGLLREASEAIASLPALLAENDGETRPYYASAALRSYMEAHRPTYVLPSMSLDDDELSHAIQQMGGLDQLGLDSLEPPPPMRAVAG</sequence>
<evidence type="ECO:0000256" key="4">
    <source>
        <dbReference type="ARBA" id="ARBA00022989"/>
    </source>
</evidence>
<dbReference type="Proteomes" id="UP000013827">
    <property type="component" value="Unassembled WGS sequence"/>
</dbReference>
<evidence type="ECO:0000256" key="7">
    <source>
        <dbReference type="SAM" id="Phobius"/>
    </source>
</evidence>
<accession>A0A0D3J1Y9</accession>
<name>A0A0D3J1Y9_EMIH1</name>
<organism evidence="8 9">
    <name type="scientific">Emiliania huxleyi (strain CCMP1516)</name>
    <dbReference type="NCBI Taxonomy" id="280463"/>
    <lineage>
        <taxon>Eukaryota</taxon>
        <taxon>Haptista</taxon>
        <taxon>Haptophyta</taxon>
        <taxon>Prymnesiophyceae</taxon>
        <taxon>Isochrysidales</taxon>
        <taxon>Noelaerhabdaceae</taxon>
        <taxon>Emiliania</taxon>
    </lineage>
</organism>
<evidence type="ECO:0000313" key="9">
    <source>
        <dbReference type="Proteomes" id="UP000013827"/>
    </source>
</evidence>
<dbReference type="PaxDb" id="2903-EOD17524"/>
<evidence type="ECO:0000256" key="6">
    <source>
        <dbReference type="ARBA" id="ARBA00023180"/>
    </source>
</evidence>
<feature type="transmembrane region" description="Helical" evidence="7">
    <location>
        <begin position="245"/>
        <end position="264"/>
    </location>
</feature>